<accession>A0A4C1TP25</accession>
<reference evidence="2 3" key="1">
    <citation type="journal article" date="2019" name="Commun. Biol.">
        <title>The bagworm genome reveals a unique fibroin gene that provides high tensile strength.</title>
        <authorList>
            <person name="Kono N."/>
            <person name="Nakamura H."/>
            <person name="Ohtoshi R."/>
            <person name="Tomita M."/>
            <person name="Numata K."/>
            <person name="Arakawa K."/>
        </authorList>
    </citation>
    <scope>NUCLEOTIDE SEQUENCE [LARGE SCALE GENOMIC DNA]</scope>
</reference>
<feature type="compositionally biased region" description="Basic residues" evidence="1">
    <location>
        <begin position="34"/>
        <end position="45"/>
    </location>
</feature>
<organism evidence="2 3">
    <name type="scientific">Eumeta variegata</name>
    <name type="common">Bagworm moth</name>
    <name type="synonym">Eumeta japonica</name>
    <dbReference type="NCBI Taxonomy" id="151549"/>
    <lineage>
        <taxon>Eukaryota</taxon>
        <taxon>Metazoa</taxon>
        <taxon>Ecdysozoa</taxon>
        <taxon>Arthropoda</taxon>
        <taxon>Hexapoda</taxon>
        <taxon>Insecta</taxon>
        <taxon>Pterygota</taxon>
        <taxon>Neoptera</taxon>
        <taxon>Endopterygota</taxon>
        <taxon>Lepidoptera</taxon>
        <taxon>Glossata</taxon>
        <taxon>Ditrysia</taxon>
        <taxon>Tineoidea</taxon>
        <taxon>Psychidae</taxon>
        <taxon>Oiketicinae</taxon>
        <taxon>Eumeta</taxon>
    </lineage>
</organism>
<dbReference type="Proteomes" id="UP000299102">
    <property type="component" value="Unassembled WGS sequence"/>
</dbReference>
<name>A0A4C1TP25_EUMVA</name>
<gene>
    <name evidence="2" type="ORF">EVAR_93908_1</name>
</gene>
<sequence length="108" mass="11720">MVASNNVSGINRPTAEVNPPDDLFLSDRATRTVRTPRRSKWRLRTGRGTVGRPPTEGTGDLVKSVVRFKSIESRTHSGFRVAAAPALEDRQPTKGYRGPDTSTACAPS</sequence>
<dbReference type="EMBL" id="BGZK01000074">
    <property type="protein sequence ID" value="GBP15717.1"/>
    <property type="molecule type" value="Genomic_DNA"/>
</dbReference>
<feature type="region of interest" description="Disordered" evidence="1">
    <location>
        <begin position="85"/>
        <end position="108"/>
    </location>
</feature>
<proteinExistence type="predicted"/>
<comment type="caution">
    <text evidence="2">The sequence shown here is derived from an EMBL/GenBank/DDBJ whole genome shotgun (WGS) entry which is preliminary data.</text>
</comment>
<feature type="region of interest" description="Disordered" evidence="1">
    <location>
        <begin position="1"/>
        <end position="59"/>
    </location>
</feature>
<evidence type="ECO:0000256" key="1">
    <source>
        <dbReference type="SAM" id="MobiDB-lite"/>
    </source>
</evidence>
<feature type="compositionally biased region" description="Polar residues" evidence="1">
    <location>
        <begin position="1"/>
        <end position="11"/>
    </location>
</feature>
<evidence type="ECO:0000313" key="3">
    <source>
        <dbReference type="Proteomes" id="UP000299102"/>
    </source>
</evidence>
<evidence type="ECO:0000313" key="2">
    <source>
        <dbReference type="EMBL" id="GBP15717.1"/>
    </source>
</evidence>
<dbReference type="AlphaFoldDB" id="A0A4C1TP25"/>
<keyword evidence="3" id="KW-1185">Reference proteome</keyword>
<protein>
    <submittedName>
        <fullName evidence="2">Uncharacterized protein</fullName>
    </submittedName>
</protein>